<keyword evidence="3" id="KW-1185">Reference proteome</keyword>
<organism evidence="2 3">
    <name type="scientific">Allorhizobium borbori</name>
    <dbReference type="NCBI Taxonomy" id="485907"/>
    <lineage>
        <taxon>Bacteria</taxon>
        <taxon>Pseudomonadati</taxon>
        <taxon>Pseudomonadota</taxon>
        <taxon>Alphaproteobacteria</taxon>
        <taxon>Hyphomicrobiales</taxon>
        <taxon>Rhizobiaceae</taxon>
        <taxon>Rhizobium/Agrobacterium group</taxon>
        <taxon>Allorhizobium</taxon>
    </lineage>
</organism>
<dbReference type="Proteomes" id="UP000584824">
    <property type="component" value="Unassembled WGS sequence"/>
</dbReference>
<dbReference type="EMBL" id="JACIDU010000001">
    <property type="protein sequence ID" value="MBB4101651.1"/>
    <property type="molecule type" value="Genomic_DNA"/>
</dbReference>
<reference evidence="2 3" key="1">
    <citation type="submission" date="2020-08" db="EMBL/GenBank/DDBJ databases">
        <title>Genomic Encyclopedia of Type Strains, Phase IV (KMG-IV): sequencing the most valuable type-strain genomes for metagenomic binning, comparative biology and taxonomic classification.</title>
        <authorList>
            <person name="Goeker M."/>
        </authorList>
    </citation>
    <scope>NUCLEOTIDE SEQUENCE [LARGE SCALE GENOMIC DNA]</scope>
    <source>
        <strain evidence="2 3">DSM 26385</strain>
    </source>
</reference>
<dbReference type="CDD" id="cd02227">
    <property type="entry name" value="cupin_TM1112-like"/>
    <property type="match status" value="1"/>
</dbReference>
<dbReference type="InterPro" id="IPR008579">
    <property type="entry name" value="UGlyAH_Cupin_dom"/>
</dbReference>
<protein>
    <recommendedName>
        <fullName evidence="1">(S)-ureidoglycine aminohydrolase cupin domain-containing protein</fullName>
    </recommendedName>
</protein>
<gene>
    <name evidence="2" type="ORF">GGQ66_000167</name>
</gene>
<accession>A0A7W6JY63</accession>
<dbReference type="InterPro" id="IPR011051">
    <property type="entry name" value="RmlC_Cupin_sf"/>
</dbReference>
<dbReference type="PANTHER" id="PTHR40943:SF1">
    <property type="entry name" value="CYTOPLASMIC PROTEIN"/>
    <property type="match status" value="1"/>
</dbReference>
<dbReference type="InterPro" id="IPR014710">
    <property type="entry name" value="RmlC-like_jellyroll"/>
</dbReference>
<comment type="caution">
    <text evidence="2">The sequence shown here is derived from an EMBL/GenBank/DDBJ whole genome shotgun (WGS) entry which is preliminary data.</text>
</comment>
<feature type="domain" description="(S)-ureidoglycine aminohydrolase cupin" evidence="1">
    <location>
        <begin position="67"/>
        <end position="137"/>
    </location>
</feature>
<dbReference type="Pfam" id="PF05899">
    <property type="entry name" value="Cupin_3"/>
    <property type="match status" value="1"/>
</dbReference>
<dbReference type="Gene3D" id="2.60.120.10">
    <property type="entry name" value="Jelly Rolls"/>
    <property type="match status" value="1"/>
</dbReference>
<dbReference type="AlphaFoldDB" id="A0A7W6JY63"/>
<proteinExistence type="predicted"/>
<name>A0A7W6JY63_9HYPH</name>
<evidence type="ECO:0000313" key="3">
    <source>
        <dbReference type="Proteomes" id="UP000584824"/>
    </source>
</evidence>
<evidence type="ECO:0000259" key="1">
    <source>
        <dbReference type="Pfam" id="PF05899"/>
    </source>
</evidence>
<dbReference type="SUPFAM" id="SSF51182">
    <property type="entry name" value="RmlC-like cupins"/>
    <property type="match status" value="1"/>
</dbReference>
<dbReference type="PANTHER" id="PTHR40943">
    <property type="entry name" value="CYTOPLASMIC PROTEIN-RELATED"/>
    <property type="match status" value="1"/>
</dbReference>
<dbReference type="RefSeq" id="WP_183788457.1">
    <property type="nucleotide sequence ID" value="NZ_JACIDU010000001.1"/>
</dbReference>
<sequence>MPLKLLMAAALAITAKRHMDEQERAEPAPVFVADGVSQMMMKDAPIEPGWVIEGAPHARLSEHSKSHDKASATAVWDCTAGTFRWFFGWDETVVILEGSVHITAEDGTQRLLCAGDIAYFKAGTWATWHIDHYVRKVAFVRRPFPSLMVAAMKLKRALKGGDPASGLAA</sequence>
<evidence type="ECO:0000313" key="2">
    <source>
        <dbReference type="EMBL" id="MBB4101651.1"/>
    </source>
</evidence>